<dbReference type="PANTHER" id="PTHR21581:SF6">
    <property type="entry name" value="TRAFFICKING PROTEIN PARTICLE COMPLEX SUBUNIT 12"/>
    <property type="match status" value="1"/>
</dbReference>
<dbReference type="GO" id="GO:0008360">
    <property type="term" value="P:regulation of cell shape"/>
    <property type="evidence" value="ECO:0007669"/>
    <property type="project" value="UniProtKB-KW"/>
</dbReference>
<dbReference type="SUPFAM" id="SSF56601">
    <property type="entry name" value="beta-lactamase/transpeptidase-like"/>
    <property type="match status" value="1"/>
</dbReference>
<keyword evidence="18" id="KW-1185">Reference proteome</keyword>
<dbReference type="AlphaFoldDB" id="A0A1I3Y9R9"/>
<evidence type="ECO:0000256" key="9">
    <source>
        <dbReference type="ARBA" id="ARBA00022960"/>
    </source>
</evidence>
<dbReference type="EMBL" id="FOSN01000005">
    <property type="protein sequence ID" value="SFK28523.1"/>
    <property type="molecule type" value="Genomic_DNA"/>
</dbReference>
<dbReference type="InterPro" id="IPR012338">
    <property type="entry name" value="Beta-lactam/transpept-like"/>
</dbReference>
<keyword evidence="8" id="KW-0378">Hydrolase</keyword>
<name>A0A1I3Y9R9_9HYPH</name>
<feature type="domain" description="Peptidase S11 D-Ala-D-Ala carboxypeptidase A C-terminal" evidence="16">
    <location>
        <begin position="298"/>
        <end position="388"/>
    </location>
</feature>
<evidence type="ECO:0000256" key="13">
    <source>
        <dbReference type="PIRSR" id="PIRSR618044-1"/>
    </source>
</evidence>
<sequence>MGRMSPAVLAGCSTSADSTLAVQSVMSRIGIALIVVGLSAAWSGARAQAVQTNIPHAILIDSDTRSVLFEKNADEPVVPASTVKVMTAEIVFHEITAGRIKLDDELPISENAWRYGGAPSRGSSMFAPLNSKARVEDLIRGLVIVSGNDAAIALAEGVAGSEGAFATLMMKRGSELGLTHSTFTNPWGRDDPEQKVSPRDMTTLANHVIQTYPDFYKYFGEKEFTFNKIKQTNRNPLLAMSIGADGLKTGNINASGYGLIGSAVQNGQRLVLALYGAPDAKSRAEEARKLFLWGFRSFEAKTIFEPGETIGNAKVFGGEESSVPLVAQGAVKVLVPRTPGEKLTAKVVYKGPLIAPVASGSDVARLQVFRGATQVLDLPLQTAAAVAVGSLPRRAMDAGLEYGGDLFRKLIKKQ</sequence>
<evidence type="ECO:0000256" key="11">
    <source>
        <dbReference type="ARBA" id="ARBA00023316"/>
    </source>
</evidence>
<evidence type="ECO:0000313" key="17">
    <source>
        <dbReference type="EMBL" id="SFK28523.1"/>
    </source>
</evidence>
<dbReference type="SUPFAM" id="SSF69189">
    <property type="entry name" value="Penicillin-binding protein associated domain"/>
    <property type="match status" value="1"/>
</dbReference>
<evidence type="ECO:0000313" key="18">
    <source>
        <dbReference type="Proteomes" id="UP000198755"/>
    </source>
</evidence>
<keyword evidence="11" id="KW-0961">Cell wall biogenesis/degradation</keyword>
<dbReference type="Gene3D" id="3.40.710.10">
    <property type="entry name" value="DD-peptidase/beta-lactamase superfamily"/>
    <property type="match status" value="1"/>
</dbReference>
<evidence type="ECO:0000256" key="12">
    <source>
        <dbReference type="ARBA" id="ARBA00034000"/>
    </source>
</evidence>
<feature type="binding site" evidence="14">
    <location>
        <position position="248"/>
    </location>
    <ligand>
        <name>substrate</name>
    </ligand>
</feature>
<dbReference type="InterPro" id="IPR015956">
    <property type="entry name" value="Peniciliin-bd_prot_C_sf"/>
</dbReference>
<evidence type="ECO:0000256" key="14">
    <source>
        <dbReference type="PIRSR" id="PIRSR618044-2"/>
    </source>
</evidence>
<feature type="active site" evidence="13">
    <location>
        <position position="146"/>
    </location>
</feature>
<dbReference type="Pfam" id="PF00768">
    <property type="entry name" value="Peptidase_S11"/>
    <property type="match status" value="1"/>
</dbReference>
<dbReference type="Gene3D" id="2.60.410.10">
    <property type="entry name" value="D-Ala-D-Ala carboxypeptidase, C-terminal domain"/>
    <property type="match status" value="1"/>
</dbReference>
<accession>A0A1I3Y9R9</accession>
<feature type="active site" description="Proton acceptor" evidence="13">
    <location>
        <position position="84"/>
    </location>
</feature>
<evidence type="ECO:0000256" key="2">
    <source>
        <dbReference type="ARBA" id="ARBA00004752"/>
    </source>
</evidence>
<proteinExistence type="inferred from homology"/>
<evidence type="ECO:0000259" key="16">
    <source>
        <dbReference type="SMART" id="SM00936"/>
    </source>
</evidence>
<dbReference type="GO" id="GO:0006508">
    <property type="term" value="P:proteolysis"/>
    <property type="evidence" value="ECO:0007669"/>
    <property type="project" value="UniProtKB-KW"/>
</dbReference>
<protein>
    <recommendedName>
        <fullName evidence="4">serine-type D-Ala-D-Ala carboxypeptidase</fullName>
        <ecNumber evidence="4">3.4.16.4</ecNumber>
    </recommendedName>
</protein>
<dbReference type="EC" id="3.4.16.4" evidence="4"/>
<keyword evidence="5 17" id="KW-0121">Carboxypeptidase</keyword>
<keyword evidence="10" id="KW-0573">Peptidoglycan synthesis</keyword>
<dbReference type="UniPathway" id="UPA00219"/>
<dbReference type="SMART" id="SM00936">
    <property type="entry name" value="PBP5_C"/>
    <property type="match status" value="1"/>
</dbReference>
<evidence type="ECO:0000256" key="1">
    <source>
        <dbReference type="ARBA" id="ARBA00003217"/>
    </source>
</evidence>
<dbReference type="GO" id="GO:0009252">
    <property type="term" value="P:peptidoglycan biosynthetic process"/>
    <property type="evidence" value="ECO:0007669"/>
    <property type="project" value="UniProtKB-UniPathway"/>
</dbReference>
<evidence type="ECO:0000256" key="8">
    <source>
        <dbReference type="ARBA" id="ARBA00022801"/>
    </source>
</evidence>
<reference evidence="17 18" key="1">
    <citation type="submission" date="2016-10" db="EMBL/GenBank/DDBJ databases">
        <authorList>
            <person name="de Groot N.N."/>
        </authorList>
    </citation>
    <scope>NUCLEOTIDE SEQUENCE [LARGE SCALE GENOMIC DNA]</scope>
    <source>
        <strain evidence="17 18">NE2</strain>
    </source>
</reference>
<comment type="catalytic activity">
    <reaction evidence="12">
        <text>Preferential cleavage: (Ac)2-L-Lys-D-Ala-|-D-Ala. Also transpeptidation of peptidyl-alanyl moieties that are N-acyl substituents of D-alanine.</text>
        <dbReference type="EC" id="3.4.16.4"/>
    </reaction>
</comment>
<dbReference type="GO" id="GO:0071555">
    <property type="term" value="P:cell wall organization"/>
    <property type="evidence" value="ECO:0007669"/>
    <property type="project" value="UniProtKB-KW"/>
</dbReference>
<gene>
    <name evidence="17" type="ORF">SAMN05444581_105110</name>
</gene>
<comment type="function">
    <text evidence="1">Removes C-terminal D-alanyl residues from sugar-peptide cell wall precursors.</text>
</comment>
<organism evidence="17 18">
    <name type="scientific">Methylocapsa palsarum</name>
    <dbReference type="NCBI Taxonomy" id="1612308"/>
    <lineage>
        <taxon>Bacteria</taxon>
        <taxon>Pseudomonadati</taxon>
        <taxon>Pseudomonadota</taxon>
        <taxon>Alphaproteobacteria</taxon>
        <taxon>Hyphomicrobiales</taxon>
        <taxon>Beijerinckiaceae</taxon>
        <taxon>Methylocapsa</taxon>
    </lineage>
</organism>
<evidence type="ECO:0000256" key="5">
    <source>
        <dbReference type="ARBA" id="ARBA00022645"/>
    </source>
</evidence>
<keyword evidence="7" id="KW-0732">Signal</keyword>
<feature type="active site" description="Acyl-ester intermediate" evidence="13">
    <location>
        <position position="81"/>
    </location>
</feature>
<dbReference type="PRINTS" id="PR00725">
    <property type="entry name" value="DADACBPTASE1"/>
</dbReference>
<evidence type="ECO:0000256" key="15">
    <source>
        <dbReference type="RuleBase" id="RU004016"/>
    </source>
</evidence>
<dbReference type="InterPro" id="IPR037167">
    <property type="entry name" value="Peptidase_S11_C_sf"/>
</dbReference>
<evidence type="ECO:0000256" key="6">
    <source>
        <dbReference type="ARBA" id="ARBA00022670"/>
    </source>
</evidence>
<evidence type="ECO:0000256" key="3">
    <source>
        <dbReference type="ARBA" id="ARBA00007164"/>
    </source>
</evidence>
<comment type="similarity">
    <text evidence="3 15">Belongs to the peptidase S11 family.</text>
</comment>
<dbReference type="InterPro" id="IPR001967">
    <property type="entry name" value="Peptidase_S11_N"/>
</dbReference>
<evidence type="ECO:0000256" key="7">
    <source>
        <dbReference type="ARBA" id="ARBA00022729"/>
    </source>
</evidence>
<dbReference type="InterPro" id="IPR012907">
    <property type="entry name" value="Peptidase_S11_C"/>
</dbReference>
<dbReference type="InterPro" id="IPR018044">
    <property type="entry name" value="Peptidase_S11"/>
</dbReference>
<comment type="pathway">
    <text evidence="2">Cell wall biogenesis; peptidoglycan biosynthesis.</text>
</comment>
<dbReference type="Proteomes" id="UP000198755">
    <property type="component" value="Unassembled WGS sequence"/>
</dbReference>
<dbReference type="STRING" id="1612308.SAMN05444581_105110"/>
<dbReference type="GO" id="GO:0009002">
    <property type="term" value="F:serine-type D-Ala-D-Ala carboxypeptidase activity"/>
    <property type="evidence" value="ECO:0007669"/>
    <property type="project" value="UniProtKB-EC"/>
</dbReference>
<evidence type="ECO:0000256" key="10">
    <source>
        <dbReference type="ARBA" id="ARBA00022984"/>
    </source>
</evidence>
<keyword evidence="9" id="KW-0133">Cell shape</keyword>
<keyword evidence="6" id="KW-0645">Protease</keyword>
<evidence type="ECO:0000256" key="4">
    <source>
        <dbReference type="ARBA" id="ARBA00012448"/>
    </source>
</evidence>
<dbReference type="Pfam" id="PF07943">
    <property type="entry name" value="PBP5_C"/>
    <property type="match status" value="1"/>
</dbReference>
<dbReference type="PANTHER" id="PTHR21581">
    <property type="entry name" value="D-ALANYL-D-ALANINE CARBOXYPEPTIDASE"/>
    <property type="match status" value="1"/>
</dbReference>